<feature type="compositionally biased region" description="Low complexity" evidence="1">
    <location>
        <begin position="1"/>
        <end position="24"/>
    </location>
</feature>
<feature type="region of interest" description="Disordered" evidence="1">
    <location>
        <begin position="147"/>
        <end position="166"/>
    </location>
</feature>
<dbReference type="PATRIC" id="fig|1308866.3.peg.1639"/>
<dbReference type="PANTHER" id="PTHR39162">
    <property type="entry name" value="GLL3345 PROTEIN"/>
    <property type="match status" value="1"/>
</dbReference>
<accession>N4WR83</accession>
<dbReference type="InterPro" id="IPR014229">
    <property type="entry name" value="Spore_YtfJ"/>
</dbReference>
<sequence length="166" mass="18214">MMRNSNDNNQDTNQESNQSNQNSDMHPMEGFMQLTMENLKKMIDVDTVIGNPLEAPDGSMIIPLSKVKFGFAAGGSEFVGQSDQSQSSDSNQETMIPFGGGSGGGVSITPRAFLIANKDGVEIKTLDEHTRVYEKLLDKGPQLVDQAMEMLKQRNGQKEQSGERNQ</sequence>
<dbReference type="eggNOG" id="COG3874">
    <property type="taxonomic scope" value="Bacteria"/>
</dbReference>
<evidence type="ECO:0008006" key="4">
    <source>
        <dbReference type="Google" id="ProtNLM"/>
    </source>
</evidence>
<proteinExistence type="predicted"/>
<feature type="region of interest" description="Disordered" evidence="1">
    <location>
        <begin position="1"/>
        <end position="26"/>
    </location>
</feature>
<dbReference type="STRING" id="1308866.J416_08117"/>
<dbReference type="EMBL" id="APML01000026">
    <property type="protein sequence ID" value="ENH96935.1"/>
    <property type="molecule type" value="Genomic_DNA"/>
</dbReference>
<dbReference type="NCBIfam" id="TIGR02874">
    <property type="entry name" value="spore_ytfJ"/>
    <property type="match status" value="1"/>
</dbReference>
<keyword evidence="3" id="KW-1185">Reference proteome</keyword>
<dbReference type="Proteomes" id="UP000012283">
    <property type="component" value="Unassembled WGS sequence"/>
</dbReference>
<dbReference type="AlphaFoldDB" id="N4WR83"/>
<dbReference type="Pfam" id="PF09579">
    <property type="entry name" value="Spore_YtfJ"/>
    <property type="match status" value="1"/>
</dbReference>
<protein>
    <recommendedName>
        <fullName evidence="4">Sporulation protein YtfJ</fullName>
    </recommendedName>
</protein>
<name>N4WR83_9BACI</name>
<feature type="compositionally biased region" description="Low complexity" evidence="1">
    <location>
        <begin position="81"/>
        <end position="90"/>
    </location>
</feature>
<evidence type="ECO:0000313" key="2">
    <source>
        <dbReference type="EMBL" id="ENH96935.1"/>
    </source>
</evidence>
<dbReference type="RefSeq" id="WP_003467972.1">
    <property type="nucleotide sequence ID" value="NZ_APML01000026.1"/>
</dbReference>
<evidence type="ECO:0000313" key="3">
    <source>
        <dbReference type="Proteomes" id="UP000012283"/>
    </source>
</evidence>
<feature type="compositionally biased region" description="Basic and acidic residues" evidence="1">
    <location>
        <begin position="156"/>
        <end position="166"/>
    </location>
</feature>
<comment type="caution">
    <text evidence="2">The sequence shown here is derived from an EMBL/GenBank/DDBJ whole genome shotgun (WGS) entry which is preliminary data.</text>
</comment>
<feature type="region of interest" description="Disordered" evidence="1">
    <location>
        <begin position="76"/>
        <end position="103"/>
    </location>
</feature>
<reference evidence="2 3" key="1">
    <citation type="submission" date="2013-03" db="EMBL/GenBank/DDBJ databases">
        <title>Draft genome sequence of Gracibacillus halophilus YIM-C55.5, a moderately halophilic and thermophilic organism from the Xiaochaidamu salt lake.</title>
        <authorList>
            <person name="Sugumar T."/>
            <person name="Polireddy D.R."/>
            <person name="Antony A."/>
            <person name="Madhava Y.R."/>
            <person name="Sivakumar N."/>
        </authorList>
    </citation>
    <scope>NUCLEOTIDE SEQUENCE [LARGE SCALE GENOMIC DNA]</scope>
    <source>
        <strain evidence="2 3">YIM-C55.5</strain>
    </source>
</reference>
<organism evidence="2 3">
    <name type="scientific">Gracilibacillus halophilus YIM-C55.5</name>
    <dbReference type="NCBI Taxonomy" id="1308866"/>
    <lineage>
        <taxon>Bacteria</taxon>
        <taxon>Bacillati</taxon>
        <taxon>Bacillota</taxon>
        <taxon>Bacilli</taxon>
        <taxon>Bacillales</taxon>
        <taxon>Bacillaceae</taxon>
        <taxon>Gracilibacillus</taxon>
    </lineage>
</organism>
<gene>
    <name evidence="2" type="ORF">J416_08117</name>
</gene>
<dbReference type="PIRSF" id="PIRSF021377">
    <property type="entry name" value="YtfJ"/>
    <property type="match status" value="1"/>
</dbReference>
<evidence type="ECO:0000256" key="1">
    <source>
        <dbReference type="SAM" id="MobiDB-lite"/>
    </source>
</evidence>
<dbReference type="PANTHER" id="PTHR39162:SF1">
    <property type="entry name" value="SPORULATION PROTEIN YTFJ"/>
    <property type="match status" value="1"/>
</dbReference>